<feature type="domain" description="Bifunctional inhibitor/plant lipid transfer protein/seed storage helical" evidence="4">
    <location>
        <begin position="31"/>
        <end position="115"/>
    </location>
</feature>
<dbReference type="Gene3D" id="1.10.110.10">
    <property type="entry name" value="Plant lipid-transfer and hydrophobic proteins"/>
    <property type="match status" value="1"/>
</dbReference>
<reference evidence="6" key="2">
    <citation type="submission" date="2025-08" db="UniProtKB">
        <authorList>
            <consortium name="RefSeq"/>
        </authorList>
    </citation>
    <scope>IDENTIFICATION</scope>
</reference>
<dbReference type="PANTHER" id="PTHR33076">
    <property type="entry name" value="NON-SPECIFIC LIPID-TRANSFER PROTEIN 2-RELATED"/>
    <property type="match status" value="1"/>
</dbReference>
<dbReference type="CDD" id="cd01960">
    <property type="entry name" value="nsLTP1"/>
    <property type="match status" value="1"/>
</dbReference>
<dbReference type="InterPro" id="IPR000528">
    <property type="entry name" value="Plant_nsLTP"/>
</dbReference>
<evidence type="ECO:0000313" key="6">
    <source>
        <dbReference type="RefSeq" id="XP_007026221.2"/>
    </source>
</evidence>
<sequence length="119" mass="12395">MKKIMGLSWYLGVVGLVVLVSTASSVHGMTCQQALTELIPCRPFLIATAPSPTAPCCTGVSDVKAAASTTEARRDLCECFEKNAPGYGVKPEKAKLLPGLCGVTVPVPIDPSVNCTTIT</sequence>
<keyword evidence="3" id="KW-0732">Signal</keyword>
<dbReference type="GO" id="GO:0008289">
    <property type="term" value="F:lipid binding"/>
    <property type="evidence" value="ECO:0007669"/>
    <property type="project" value="UniProtKB-KW"/>
</dbReference>
<dbReference type="SMART" id="SM00499">
    <property type="entry name" value="AAI"/>
    <property type="match status" value="1"/>
</dbReference>
<dbReference type="GeneID" id="18597247"/>
<protein>
    <recommendedName>
        <fullName evidence="2">Non-specific lipid-transfer protein</fullName>
    </recommendedName>
</protein>
<dbReference type="Proteomes" id="UP000694886">
    <property type="component" value="Chromosome 6"/>
</dbReference>
<evidence type="ECO:0000256" key="1">
    <source>
        <dbReference type="ARBA" id="ARBA00009748"/>
    </source>
</evidence>
<comment type="function">
    <text evidence="2">Plant non-specific lipid-transfer proteins transfer phospholipids as well as galactolipids across membranes. May play a role in wax or cutin deposition in the cell walls of expanding epidermal cells and certain secretory tissues.</text>
</comment>
<accession>A0AB32V233</accession>
<organism evidence="5 6">
    <name type="scientific">Theobroma cacao</name>
    <name type="common">Cacao</name>
    <name type="synonym">Cocoa</name>
    <dbReference type="NCBI Taxonomy" id="3641"/>
    <lineage>
        <taxon>Eukaryota</taxon>
        <taxon>Viridiplantae</taxon>
        <taxon>Streptophyta</taxon>
        <taxon>Embryophyta</taxon>
        <taxon>Tracheophyta</taxon>
        <taxon>Spermatophyta</taxon>
        <taxon>Magnoliopsida</taxon>
        <taxon>eudicotyledons</taxon>
        <taxon>Gunneridae</taxon>
        <taxon>Pentapetalae</taxon>
        <taxon>rosids</taxon>
        <taxon>malvids</taxon>
        <taxon>Malvales</taxon>
        <taxon>Malvaceae</taxon>
        <taxon>Byttnerioideae</taxon>
        <taxon>Theobroma</taxon>
    </lineage>
</organism>
<feature type="chain" id="PRO_5044217226" description="Non-specific lipid-transfer protein" evidence="3">
    <location>
        <begin position="29"/>
        <end position="119"/>
    </location>
</feature>
<dbReference type="PROSITE" id="PS00597">
    <property type="entry name" value="PLANT_LTP"/>
    <property type="match status" value="1"/>
</dbReference>
<evidence type="ECO:0000313" key="5">
    <source>
        <dbReference type="Proteomes" id="UP000694886"/>
    </source>
</evidence>
<keyword evidence="2" id="KW-0813">Transport</keyword>
<proteinExistence type="inferred from homology"/>
<dbReference type="AlphaFoldDB" id="A0AB32V233"/>
<dbReference type="InterPro" id="IPR016140">
    <property type="entry name" value="Bifunc_inhib/LTP/seed_store"/>
</dbReference>
<dbReference type="InterPro" id="IPR036312">
    <property type="entry name" value="Bifun_inhib/LTP/seed_sf"/>
</dbReference>
<comment type="similarity">
    <text evidence="1 2">Belongs to the plant LTP family.</text>
</comment>
<dbReference type="Gramene" id="Tc06v2_t019010.1">
    <property type="protein sequence ID" value="Tc06v2_p019010.1"/>
    <property type="gene ID" value="Tc06v2_g019010"/>
</dbReference>
<keyword evidence="2" id="KW-0446">Lipid-binding</keyword>
<evidence type="ECO:0000256" key="2">
    <source>
        <dbReference type="RuleBase" id="RU000628"/>
    </source>
</evidence>
<feature type="signal peptide" evidence="3">
    <location>
        <begin position="1"/>
        <end position="28"/>
    </location>
</feature>
<dbReference type="RefSeq" id="XP_007026221.2">
    <property type="nucleotide sequence ID" value="XM_007026159.2"/>
</dbReference>
<name>A0AB32V233_THECC</name>
<dbReference type="PRINTS" id="PR00382">
    <property type="entry name" value="LIPIDTRNSFER"/>
</dbReference>
<dbReference type="Pfam" id="PF00234">
    <property type="entry name" value="Tryp_alpha_amyl"/>
    <property type="match status" value="1"/>
</dbReference>
<evidence type="ECO:0000259" key="4">
    <source>
        <dbReference type="SMART" id="SM00499"/>
    </source>
</evidence>
<dbReference type="KEGG" id="tcc:18597247"/>
<dbReference type="SUPFAM" id="SSF47699">
    <property type="entry name" value="Bifunctional inhibitor/lipid-transfer protein/seed storage 2S albumin"/>
    <property type="match status" value="1"/>
</dbReference>
<gene>
    <name evidence="6" type="primary">LOC18597247</name>
</gene>
<reference evidence="5" key="1">
    <citation type="journal article" date="1997" name="Nucleic Acids Res.">
        <title>tRNAscan-SE: a program for improved detection of transfer RNA genes in genomic sequence.</title>
        <authorList>
            <person name="Lowe T.M."/>
            <person name="Eddy S.R."/>
        </authorList>
    </citation>
    <scope>NUCLEOTIDE SEQUENCE [LARGE SCALE GENOMIC DNA]</scope>
    <source>
        <strain evidence="5">r\B97-61/B2</strain>
    </source>
</reference>
<evidence type="ECO:0000256" key="3">
    <source>
        <dbReference type="SAM" id="SignalP"/>
    </source>
</evidence>
<dbReference type="GO" id="GO:0006869">
    <property type="term" value="P:lipid transport"/>
    <property type="evidence" value="ECO:0007669"/>
    <property type="project" value="InterPro"/>
</dbReference>